<gene>
    <name evidence="3" type="ORF">CLV81_1927</name>
</gene>
<name>A0A2T0MK17_9FLAO</name>
<comment type="caution">
    <text evidence="3">The sequence shown here is derived from an EMBL/GenBank/DDBJ whole genome shotgun (WGS) entry which is preliminary data.</text>
</comment>
<reference evidence="3 4" key="1">
    <citation type="submission" date="2018-03" db="EMBL/GenBank/DDBJ databases">
        <title>Genomic Encyclopedia of Archaeal and Bacterial Type Strains, Phase II (KMG-II): from individual species to whole genera.</title>
        <authorList>
            <person name="Goeker M."/>
        </authorList>
    </citation>
    <scope>NUCLEOTIDE SEQUENCE [LARGE SCALE GENOMIC DNA]</scope>
    <source>
        <strain evidence="3 4">DSM 25027</strain>
    </source>
</reference>
<protein>
    <submittedName>
        <fullName evidence="3">Polyisoprenoid-binding protein YceI</fullName>
    </submittedName>
</protein>
<dbReference type="PANTHER" id="PTHR34406">
    <property type="entry name" value="PROTEIN YCEI"/>
    <property type="match status" value="1"/>
</dbReference>
<proteinExistence type="predicted"/>
<feature type="chain" id="PRO_5015519461" evidence="1">
    <location>
        <begin position="25"/>
        <end position="187"/>
    </location>
</feature>
<dbReference type="RefSeq" id="WP_106144770.1">
    <property type="nucleotide sequence ID" value="NZ_PVYX01000001.1"/>
</dbReference>
<keyword evidence="1" id="KW-0732">Signal</keyword>
<dbReference type="SMART" id="SM00867">
    <property type="entry name" value="YceI"/>
    <property type="match status" value="1"/>
</dbReference>
<dbReference type="OrthoDB" id="116832at2"/>
<dbReference type="Pfam" id="PF04264">
    <property type="entry name" value="YceI"/>
    <property type="match status" value="1"/>
</dbReference>
<sequence length="187" mass="21135">MKNLKNTLILVFAISILGGYTANAQSKYIDKKGKIVFEASEKLFEEVKAQTESATAIFDSETNQIASLALVKGFRFKNSLMQEHFNENYIESDTYPKATFKGKLIDFDASKLSETPSQVSVDGKMKLHGKEKDIRTDLLIYKKDDSIVMEGGFKVKPEDFDISIPKIVRNKIAKEVLVQINFNLIKK</sequence>
<dbReference type="EMBL" id="PVYX01000001">
    <property type="protein sequence ID" value="PRX57913.1"/>
    <property type="molecule type" value="Genomic_DNA"/>
</dbReference>
<evidence type="ECO:0000313" key="4">
    <source>
        <dbReference type="Proteomes" id="UP000237640"/>
    </source>
</evidence>
<feature type="signal peptide" evidence="1">
    <location>
        <begin position="1"/>
        <end position="24"/>
    </location>
</feature>
<feature type="domain" description="Lipid/polyisoprenoid-binding YceI-like" evidence="2">
    <location>
        <begin position="26"/>
        <end position="185"/>
    </location>
</feature>
<dbReference type="InterPro" id="IPR007372">
    <property type="entry name" value="Lipid/polyisoprenoid-bd_YceI"/>
</dbReference>
<dbReference type="AlphaFoldDB" id="A0A2T0MK17"/>
<evidence type="ECO:0000259" key="2">
    <source>
        <dbReference type="SMART" id="SM00867"/>
    </source>
</evidence>
<dbReference type="InterPro" id="IPR036761">
    <property type="entry name" value="TTHA0802/YceI-like_sf"/>
</dbReference>
<evidence type="ECO:0000313" key="3">
    <source>
        <dbReference type="EMBL" id="PRX57913.1"/>
    </source>
</evidence>
<dbReference type="PANTHER" id="PTHR34406:SF1">
    <property type="entry name" value="PROTEIN YCEI"/>
    <property type="match status" value="1"/>
</dbReference>
<keyword evidence="4" id="KW-1185">Reference proteome</keyword>
<dbReference type="Proteomes" id="UP000237640">
    <property type="component" value="Unassembled WGS sequence"/>
</dbReference>
<accession>A0A2T0MK17</accession>
<dbReference type="Gene3D" id="2.40.128.110">
    <property type="entry name" value="Lipid/polyisoprenoid-binding, YceI-like"/>
    <property type="match status" value="1"/>
</dbReference>
<organism evidence="3 4">
    <name type="scientific">Flagellimonas meridianipacifica</name>
    <dbReference type="NCBI Taxonomy" id="1080225"/>
    <lineage>
        <taxon>Bacteria</taxon>
        <taxon>Pseudomonadati</taxon>
        <taxon>Bacteroidota</taxon>
        <taxon>Flavobacteriia</taxon>
        <taxon>Flavobacteriales</taxon>
        <taxon>Flavobacteriaceae</taxon>
        <taxon>Flagellimonas</taxon>
    </lineage>
</organism>
<evidence type="ECO:0000256" key="1">
    <source>
        <dbReference type="SAM" id="SignalP"/>
    </source>
</evidence>
<dbReference type="SUPFAM" id="SSF101874">
    <property type="entry name" value="YceI-like"/>
    <property type="match status" value="1"/>
</dbReference>